<dbReference type="InterPro" id="IPR014755">
    <property type="entry name" value="Cu-Rt/internalin_Ig-like"/>
</dbReference>
<organism evidence="5 6">
    <name type="scientific">Zestomonas insulae</name>
    <dbReference type="NCBI Taxonomy" id="2809017"/>
    <lineage>
        <taxon>Bacteria</taxon>
        <taxon>Pseudomonadati</taxon>
        <taxon>Pseudomonadota</taxon>
        <taxon>Gammaproteobacteria</taxon>
        <taxon>Pseudomonadales</taxon>
        <taxon>Pseudomonadaceae</taxon>
        <taxon>Zestomonas</taxon>
    </lineage>
</organism>
<keyword evidence="6" id="KW-1185">Reference proteome</keyword>
<gene>
    <name evidence="5" type="ORF">JQX08_02970</name>
</gene>
<feature type="region of interest" description="Disordered" evidence="2">
    <location>
        <begin position="1"/>
        <end position="42"/>
    </location>
</feature>
<dbReference type="NCBIfam" id="TIGR02601">
    <property type="entry name" value="autotrns_rpt"/>
    <property type="match status" value="3"/>
</dbReference>
<evidence type="ECO:0000313" key="5">
    <source>
        <dbReference type="EMBL" id="MBM7059659.1"/>
    </source>
</evidence>
<evidence type="ECO:0000256" key="1">
    <source>
        <dbReference type="ARBA" id="ARBA00022729"/>
    </source>
</evidence>
<dbReference type="Pfam" id="PF14252">
    <property type="entry name" value="DUF4347"/>
    <property type="match status" value="1"/>
</dbReference>
<dbReference type="Gene3D" id="2.60.40.1220">
    <property type="match status" value="3"/>
</dbReference>
<dbReference type="InterPro" id="IPR011050">
    <property type="entry name" value="Pectin_lyase_fold/virulence"/>
</dbReference>
<evidence type="ECO:0000313" key="6">
    <source>
        <dbReference type="Proteomes" id="UP000717995"/>
    </source>
</evidence>
<dbReference type="EMBL" id="JAFEUP010000001">
    <property type="protein sequence ID" value="MBM7059659.1"/>
    <property type="molecule type" value="Genomic_DNA"/>
</dbReference>
<dbReference type="InterPro" id="IPR025592">
    <property type="entry name" value="DUF4347"/>
</dbReference>
<dbReference type="Gene3D" id="2.160.20.20">
    <property type="match status" value="2"/>
</dbReference>
<feature type="domain" description="Bacterial Ig-like" evidence="4">
    <location>
        <begin position="1850"/>
        <end position="1951"/>
    </location>
</feature>
<proteinExistence type="predicted"/>
<feature type="domain" description="Bacterial Ig-like" evidence="4">
    <location>
        <begin position="1748"/>
        <end position="1849"/>
    </location>
</feature>
<evidence type="ECO:0000259" key="4">
    <source>
        <dbReference type="Pfam" id="PF19078"/>
    </source>
</evidence>
<protein>
    <submittedName>
        <fullName evidence="5">DUF4347 domain-containing protein</fullName>
    </submittedName>
</protein>
<dbReference type="InterPro" id="IPR013425">
    <property type="entry name" value="Autotrns_rpt"/>
</dbReference>
<feature type="domain" description="DUF4347" evidence="3">
    <location>
        <begin position="51"/>
        <end position="200"/>
    </location>
</feature>
<feature type="domain" description="Bacterial Ig-like" evidence="4">
    <location>
        <begin position="1952"/>
        <end position="2053"/>
    </location>
</feature>
<reference evidence="5 6" key="1">
    <citation type="submission" date="2021-02" db="EMBL/GenBank/DDBJ databases">
        <authorList>
            <person name="Lee D.-H."/>
        </authorList>
    </citation>
    <scope>NUCLEOTIDE SEQUENCE [LARGE SCALE GENOMIC DNA]</scope>
    <source>
        <strain evidence="5 6">UL073</strain>
    </source>
</reference>
<feature type="compositionally biased region" description="Low complexity" evidence="2">
    <location>
        <begin position="1"/>
        <end position="30"/>
    </location>
</feature>
<dbReference type="InterPro" id="IPR012332">
    <property type="entry name" value="Autotransporter_pectin_lyase_C"/>
</dbReference>
<dbReference type="Pfam" id="PF19078">
    <property type="entry name" value="Big_12"/>
    <property type="match status" value="3"/>
</dbReference>
<keyword evidence="1" id="KW-0732">Signal</keyword>
<accession>A0ABS2I956</accession>
<dbReference type="Proteomes" id="UP000717995">
    <property type="component" value="Unassembled WGS sequence"/>
</dbReference>
<evidence type="ECO:0000256" key="2">
    <source>
        <dbReference type="SAM" id="MobiDB-lite"/>
    </source>
</evidence>
<dbReference type="InterPro" id="IPR044048">
    <property type="entry name" value="Big_12"/>
</dbReference>
<dbReference type="SUPFAM" id="SSF51126">
    <property type="entry name" value="Pectin lyase-like"/>
    <property type="match status" value="3"/>
</dbReference>
<name>A0ABS2I956_9GAMM</name>
<comment type="caution">
    <text evidence="5">The sequence shown here is derived from an EMBL/GenBank/DDBJ whole genome shotgun (WGS) entry which is preliminary data.</text>
</comment>
<sequence length="2461" mass="242090">MLFDGAAAATVTDAAQPEAAKAPTDAPTDSHTTDSHDATPPAATADQRHEIVFIDSQVQNYQQLADGLKPGSEVVLIDGSKDGLQQIADYLQGRQDIDAIHVLSHGSAGTLHLGSLTLNTGNLEQHSQLLSEVGNALSNDGDILLYGCDIAADQSGRDLLDGLARATRADVSASSDATGSSARGGDWELEQSVGAIEARALQPEADTLLALPNGMQDVTSSTTPGNFIPGFTLSTNNAVGTDTPGGLYLNVSGNPGFVGHFTVSADNSTVGTFDLTAIGFSKFNGFGSYSFTITGYKADGSTVTTSFTKDTSAGAFSQGTYTSFTGITKFDIQFQNAESMYGVANILFDSFSIANAAAPIPSTITSATYDASTGVLQGVGTNLFTGNSIDVSRLTLSGEGGATYTLTSANVTLTSDSAFSITLNATDRAAINLIFNKNGTSSTGGTAFNLFASDNWNASRYSPADSSNAITTSNVAAPSITSATYDATTGTLVVSGSNLVMRSGASNDIVASKLSIVGQGGSPYTLTSSNVEITSGTSFTITLNATDKTAIGLLLNKNGGSSIGGTAYNLAAAEDWAAGADAAVTVADLTGNGITVSNVINSAPMIANLNGESVAWAGPGNTVTLDNGGNASLTDAELGALNGGNGDWNGASLTVQRSTAVPADILGFASSGLFTVSGTSASGNLQSDGQTFATYTNSGGVLTVIFTSSATAATTALVNDVARHITYRNDTPAGDANMRFTLSDGTSSTTANITVTSDSIYVTNTSDTATINASDGVGLREAIAIAANDATGGQTIIFSSNLANQTLNLGSGLSLGESLTFNADAAAGLTITGSTITLGGGTFQTVTHASGTVTLGSTLAGSGTLLKQGAGTLALTSTDNEANMSGGIRAFNGTLQISDDDNLSSGTLVLSGGTLSNNNASFTVDNAINLGIGGIIDVGGTAATQLTLSGIISGSDGGTLLKFGQGILQLDGNNTYTDGTSVMAGTLILGHANALGTTAGSTMVWNGATLRVAGGLTVAENLLVNGTGTQVSSVNYGAIHLVSGSSTLSGTVMLSSDANISAASGSTLTISGALSGTSSLNKTDSGTLVLSNSGNEAGFTGGTTVTGGTLSISNDDQLGSGLITLDGGTLGISGATTVDNAIWLTSASTISNGATATLSGSLGGGGSLTKTGASTLTLSGNNTHVGSVNLTAGGLTLTGGSAIGNNSALTLSASTTLTVSTTEFIGSLAGTGSVVLNAGLTTGGNNTSTTFSGVISGSGNGITKTGSGTFTLSGANTYTGSTSVSAGTLTLNGGAAISDSSATIVASGATLSLSASESLGSLAGSGNVILGSSTLTSGGDNNSTTFSGALSGTGGFTKTGSGTLTLSGSNSGTFTGGITISGGGALSVASDDNLGSGTLSLNNGILTITGTTTIDNSVSLTSSATINNIAAAILSGAINGSGSLTKTGSSALTLSGTNTYGGATAVSVGTLSVTGALNGTSLVTVESGATLIGTGSVTNLTVNSGGTLAPGANGVGTLTVNGNLTMASGSTLAIDINGATAGTDYDQVVVNGAVDVSGATLAVNHGYTPGLGDTYTLINNNLADSVTGTFSGLAEGGTTTAGGNGTELTASYIGGTGNDLTLTAPIAPTVTAVSSSTANGTYKIGDTVTITVTFDTSVFVTGTPTLQLETGTTDRTLDFVSGSGTNTLTFSYTIQAGDSSADLDYFSSTALALNGGTIRDGSDTDAVLTLPTPGTAGSLGANKALVIDGIRPTAGIVVADTALTVGETTTVTITFNEAVTGLTTADFTVANGALSGLSSGDGGITWTATLTPAVNTEDASNLITLDNTGVTDLAGNAGSGSTDSNNYAIDTLRPTATVSVADTALAAGETTTVTITFNEAVSGLTTTDFTVANGTLSGLASGDGGITWIAILTTDTNVEDTSNLITLDNTGVADLAGNAGTGTTDSNNYAIDTLRPTASIVVADAALSAGETSTVTITFSEAVSGLTTTDFTVANGTLSGLASGDGGITWTATLTPDVNVDDTANLISLDNTGVADLAGNAGTGTTDSNNYAIDTLAPSVSSVAVPANGTYVAGQNLDFTVTFDDAVNVDTTGGTPRIAITLDTGGTVYADYLSGSGTGALVFRLTVANGQLDSNGIGLGSSIENNGGTLRDGVGNNVVTTLNSVAGTAGVQIDAVAPSAISLVPTGTSPTADTTLNFTLTFDEAVSGVDAGDFALITSGSAGGRVQSVVQLDARTYQVVVGNVTGQGSLGITLNAAGSGIVDSAGNALSGSFSGGSYTLGLLNDGDPQFKANPPPLPAPPAIAPLQPAVPELPLPPTNSPLLPTPLFEQRTLGSGLPSVSSIFIHNGATAPSFIAQVFASGAGDGFGDGSGAGFLGFGGGDGGVFGSSSLANIFDSNGFEDAAPLKAFNQRSGDIDQGLRGIFGAPSLTQQLQQIHETEQQPLRELAWALGQLAQAQTPS</sequence>
<dbReference type="Pfam" id="PF12951">
    <property type="entry name" value="PATR"/>
    <property type="match status" value="7"/>
</dbReference>
<evidence type="ECO:0000259" key="3">
    <source>
        <dbReference type="Pfam" id="PF14252"/>
    </source>
</evidence>